<evidence type="ECO:0000256" key="1">
    <source>
        <dbReference type="SAM" id="SignalP"/>
    </source>
</evidence>
<dbReference type="KEGG" id="pvac:HC248_02985"/>
<organism evidence="2 3">
    <name type="scientific">Polaromonas vacuolata</name>
    <dbReference type="NCBI Taxonomy" id="37448"/>
    <lineage>
        <taxon>Bacteria</taxon>
        <taxon>Pseudomonadati</taxon>
        <taxon>Pseudomonadota</taxon>
        <taxon>Betaproteobacteria</taxon>
        <taxon>Burkholderiales</taxon>
        <taxon>Comamonadaceae</taxon>
        <taxon>Polaromonas</taxon>
    </lineage>
</organism>
<sequence>MKRRSLLGLSLLPLLQAMPALAATAVEVYKTPSCGCCVNWVKHLSAAGFTVHVNDVDDTGPIRQKLGMPEQFAGCHTATVGRYVIEGHVPAADIRKLLATKSAALGLSVPGMVIGSPGMEMGSRQEPYSVLLVQRSGQSSVFSAYNQPRKDT</sequence>
<evidence type="ECO:0000313" key="2">
    <source>
        <dbReference type="EMBL" id="QJC57655.1"/>
    </source>
</evidence>
<feature type="chain" id="PRO_5026088992" description="Metal-binding protein" evidence="1">
    <location>
        <begin position="23"/>
        <end position="152"/>
    </location>
</feature>
<proteinExistence type="predicted"/>
<protein>
    <recommendedName>
        <fullName evidence="4">Metal-binding protein</fullName>
    </recommendedName>
</protein>
<dbReference type="InterPro" id="IPR007332">
    <property type="entry name" value="DUF411"/>
</dbReference>
<gene>
    <name evidence="2" type="ORF">HC248_02985</name>
</gene>
<dbReference type="AlphaFoldDB" id="A0A6H2HCQ5"/>
<accession>A0A6H2HCQ5</accession>
<evidence type="ECO:0000313" key="3">
    <source>
        <dbReference type="Proteomes" id="UP000502041"/>
    </source>
</evidence>
<dbReference type="Proteomes" id="UP000502041">
    <property type="component" value="Chromosome"/>
</dbReference>
<keyword evidence="3" id="KW-1185">Reference proteome</keyword>
<dbReference type="SUPFAM" id="SSF52833">
    <property type="entry name" value="Thioredoxin-like"/>
    <property type="match status" value="1"/>
</dbReference>
<dbReference type="RefSeq" id="WP_168923140.1">
    <property type="nucleotide sequence ID" value="NZ_CP051461.1"/>
</dbReference>
<evidence type="ECO:0008006" key="4">
    <source>
        <dbReference type="Google" id="ProtNLM"/>
    </source>
</evidence>
<dbReference type="Pfam" id="PF04214">
    <property type="entry name" value="DUF411"/>
    <property type="match status" value="1"/>
</dbReference>
<name>A0A6H2HCQ5_9BURK</name>
<keyword evidence="1" id="KW-0732">Signal</keyword>
<dbReference type="EMBL" id="CP051461">
    <property type="protein sequence ID" value="QJC57655.1"/>
    <property type="molecule type" value="Genomic_DNA"/>
</dbReference>
<feature type="signal peptide" evidence="1">
    <location>
        <begin position="1"/>
        <end position="22"/>
    </location>
</feature>
<reference evidence="2 3" key="1">
    <citation type="submission" date="2020-04" db="EMBL/GenBank/DDBJ databases">
        <title>Complete genome of a Psychrophilic, Marine, Gas Vacuolate Bacterium Polaromonas vacuolata KCTC 22033T.</title>
        <authorList>
            <person name="Hwang K."/>
            <person name="Kim K.M."/>
        </authorList>
    </citation>
    <scope>NUCLEOTIDE SEQUENCE [LARGE SCALE GENOMIC DNA]</scope>
    <source>
        <strain evidence="2 3">KCTC 22033</strain>
    </source>
</reference>
<dbReference type="InterPro" id="IPR036249">
    <property type="entry name" value="Thioredoxin-like_sf"/>
</dbReference>